<keyword evidence="1" id="KW-0802">TPR repeat</keyword>
<dbReference type="Pfam" id="PF13176">
    <property type="entry name" value="TPR_7"/>
    <property type="match status" value="1"/>
</dbReference>
<feature type="region of interest" description="Disordered" evidence="2">
    <location>
        <begin position="130"/>
        <end position="180"/>
    </location>
</feature>
<evidence type="ECO:0000313" key="4">
    <source>
        <dbReference type="Proteomes" id="UP001152484"/>
    </source>
</evidence>
<reference evidence="3" key="1">
    <citation type="submission" date="2022-07" db="EMBL/GenBank/DDBJ databases">
        <authorList>
            <person name="Macas J."/>
            <person name="Novak P."/>
            <person name="Neumann P."/>
        </authorList>
    </citation>
    <scope>NUCLEOTIDE SEQUENCE</scope>
</reference>
<dbReference type="Pfam" id="PF13424">
    <property type="entry name" value="TPR_12"/>
    <property type="match status" value="1"/>
</dbReference>
<dbReference type="Pfam" id="PF13181">
    <property type="entry name" value="TPR_8"/>
    <property type="match status" value="1"/>
</dbReference>
<dbReference type="InterPro" id="IPR011990">
    <property type="entry name" value="TPR-like_helical_dom_sf"/>
</dbReference>
<dbReference type="Pfam" id="PF13374">
    <property type="entry name" value="TPR_10"/>
    <property type="match status" value="1"/>
</dbReference>
<comment type="caution">
    <text evidence="3">The sequence shown here is derived from an EMBL/GenBank/DDBJ whole genome shotgun (WGS) entry which is preliminary data.</text>
</comment>
<name>A0A9P1DZP5_CUSEU</name>
<feature type="repeat" description="TPR" evidence="1">
    <location>
        <begin position="444"/>
        <end position="477"/>
    </location>
</feature>
<keyword evidence="4" id="KW-1185">Reference proteome</keyword>
<feature type="compositionally biased region" description="Low complexity" evidence="2">
    <location>
        <begin position="164"/>
        <end position="180"/>
    </location>
</feature>
<evidence type="ECO:0000256" key="1">
    <source>
        <dbReference type="PROSITE-ProRule" id="PRU00339"/>
    </source>
</evidence>
<dbReference type="AlphaFoldDB" id="A0A9P1DZP5"/>
<dbReference type="SMART" id="SM00028">
    <property type="entry name" value="TPR"/>
    <property type="match status" value="10"/>
</dbReference>
<gene>
    <name evidence="3" type="ORF">CEURO_LOCUS2678</name>
</gene>
<dbReference type="InterPro" id="IPR019734">
    <property type="entry name" value="TPR_rpt"/>
</dbReference>
<feature type="compositionally biased region" description="Basic residues" evidence="2">
    <location>
        <begin position="152"/>
        <end position="163"/>
    </location>
</feature>
<dbReference type="PROSITE" id="PS50005">
    <property type="entry name" value="TPR"/>
    <property type="match status" value="1"/>
</dbReference>
<protein>
    <submittedName>
        <fullName evidence="3">Uncharacterized protein</fullName>
    </submittedName>
</protein>
<organism evidence="3 4">
    <name type="scientific">Cuscuta europaea</name>
    <name type="common">European dodder</name>
    <dbReference type="NCBI Taxonomy" id="41803"/>
    <lineage>
        <taxon>Eukaryota</taxon>
        <taxon>Viridiplantae</taxon>
        <taxon>Streptophyta</taxon>
        <taxon>Embryophyta</taxon>
        <taxon>Tracheophyta</taxon>
        <taxon>Spermatophyta</taxon>
        <taxon>Magnoliopsida</taxon>
        <taxon>eudicotyledons</taxon>
        <taxon>Gunneridae</taxon>
        <taxon>Pentapetalae</taxon>
        <taxon>asterids</taxon>
        <taxon>lamiids</taxon>
        <taxon>Solanales</taxon>
        <taxon>Convolvulaceae</taxon>
        <taxon>Cuscuteae</taxon>
        <taxon>Cuscuta</taxon>
        <taxon>Cuscuta subgen. Cuscuta</taxon>
    </lineage>
</organism>
<dbReference type="OrthoDB" id="5986190at2759"/>
<sequence>MESMRRGDEDVSCKEKVVESSLSSPSNRCPLFTQYYTPSAGGKTDDSFDLAMDGLIATSIEQLLLYNNVYEMESSDQSPSRLSFLSYGDESRIDSELRFLAGVDYGEVTKEDEKKDEEVFGRSIIISNQNQTTTTTTEKKHQTKYCGVSKKPNSRSKSFHHVRTASSSSTSVSRKTTTPTNQRKLMTGHVEDENSAKVKGSYYLGPYLLKQAAKTLVSSSSSSWGDDNNHQKALDFTLRALKYFEASYSKGNSRSSLELVMCLHIAAALYCRLGRYEEAIQVLERSIEIPVMDRGDEVHLAAKFAGCMQLGDTYAMQGEVDSSIPFYTAGLEIQRKVLGEKDPRVGDTCRYVAEAQIQAMQFDEAKKLGELALEIHRGGGGGDNTTASSFVEEAADRRLLGMVYDSKGDYETALEQYILASVTMAAARQHDEKSKDIAAAELAAAIDCNIGDAYLSLSRYNEAICSYQKAITMLKNSVYKGDQNHPSIASVYVHLANLYNKMGRFKDSKSYCQNALRVYCANPSLPEVMACGLAEVAAIYESMGEPEEALDLLHKAIKAYGDATIGPHHSTLIAGIEAQVGVLYYTIGDYSGSYNYLKIAIDKFRLVEEKKEQRKKKKTSFSAVLGIALNQMGLTCLQLFTINEAADCFEEARFILEAEHGPCHVDTLGVYSNLAATYDAMGRTDDAIEILEFVVGMREDKLGTANPDVDEEKRRLAELLKEAGRVRNRKAKSLEALLGNKSHILKNWEVKYI</sequence>
<accession>A0A9P1DZP5</accession>
<evidence type="ECO:0000256" key="2">
    <source>
        <dbReference type="SAM" id="MobiDB-lite"/>
    </source>
</evidence>
<dbReference type="PANTHER" id="PTHR46284:SF1">
    <property type="entry name" value="PROTEIN KINESIN LIGHT CHAIN-RELATED 2"/>
    <property type="match status" value="1"/>
</dbReference>
<dbReference type="EMBL" id="CAMAPE010000005">
    <property type="protein sequence ID" value="CAH9067997.1"/>
    <property type="molecule type" value="Genomic_DNA"/>
</dbReference>
<dbReference type="PANTHER" id="PTHR46284">
    <property type="entry name" value="PROTEIN KINESIN LIGHT CHAIN-RELATED 3"/>
    <property type="match status" value="1"/>
</dbReference>
<evidence type="ECO:0000313" key="3">
    <source>
        <dbReference type="EMBL" id="CAH9067997.1"/>
    </source>
</evidence>
<dbReference type="SUPFAM" id="SSF48452">
    <property type="entry name" value="TPR-like"/>
    <property type="match status" value="2"/>
</dbReference>
<dbReference type="Proteomes" id="UP001152484">
    <property type="component" value="Unassembled WGS sequence"/>
</dbReference>
<dbReference type="Gene3D" id="1.25.40.10">
    <property type="entry name" value="Tetratricopeptide repeat domain"/>
    <property type="match status" value="3"/>
</dbReference>
<proteinExistence type="predicted"/>